<dbReference type="SUPFAM" id="SSF51445">
    <property type="entry name" value="(Trans)glycosidases"/>
    <property type="match status" value="1"/>
</dbReference>
<evidence type="ECO:0000313" key="9">
    <source>
        <dbReference type="EMBL" id="TFJ82473.1"/>
    </source>
</evidence>
<evidence type="ECO:0000256" key="6">
    <source>
        <dbReference type="ARBA" id="ARBA00023326"/>
    </source>
</evidence>
<comment type="similarity">
    <text evidence="1 7">Belongs to the glycosyl hydrolase 5 (cellulase A) family.</text>
</comment>
<feature type="domain" description="Glycoside hydrolase family 5" evidence="8">
    <location>
        <begin position="36"/>
        <end position="345"/>
    </location>
</feature>
<evidence type="ECO:0000256" key="1">
    <source>
        <dbReference type="ARBA" id="ARBA00005641"/>
    </source>
</evidence>
<dbReference type="Proteomes" id="UP000355283">
    <property type="component" value="Unassembled WGS sequence"/>
</dbReference>
<gene>
    <name evidence="9" type="ORF">NSK_006217</name>
</gene>
<dbReference type="Gene3D" id="3.20.20.80">
    <property type="entry name" value="Glycosidases"/>
    <property type="match status" value="1"/>
</dbReference>
<comment type="caution">
    <text evidence="9">The sequence shown here is derived from an EMBL/GenBank/DDBJ whole genome shotgun (WGS) entry which is preliminary data.</text>
</comment>
<dbReference type="GO" id="GO:0030245">
    <property type="term" value="P:cellulose catabolic process"/>
    <property type="evidence" value="ECO:0007669"/>
    <property type="project" value="UniProtKB-KW"/>
</dbReference>
<dbReference type="PANTHER" id="PTHR35923:SF2">
    <property type="entry name" value="ENDOGLUCANASE"/>
    <property type="match status" value="1"/>
</dbReference>
<evidence type="ECO:0000256" key="4">
    <source>
        <dbReference type="ARBA" id="ARBA00023277"/>
    </source>
</evidence>
<dbReference type="GO" id="GO:0004553">
    <property type="term" value="F:hydrolase activity, hydrolyzing O-glycosyl compounds"/>
    <property type="evidence" value="ECO:0007669"/>
    <property type="project" value="InterPro"/>
</dbReference>
<evidence type="ECO:0000256" key="5">
    <source>
        <dbReference type="ARBA" id="ARBA00023295"/>
    </source>
</evidence>
<keyword evidence="2 7" id="KW-0378">Hydrolase</keyword>
<keyword evidence="10" id="KW-1185">Reference proteome</keyword>
<organism evidence="9 10">
    <name type="scientific">Nannochloropsis salina CCMP1776</name>
    <dbReference type="NCBI Taxonomy" id="1027361"/>
    <lineage>
        <taxon>Eukaryota</taxon>
        <taxon>Sar</taxon>
        <taxon>Stramenopiles</taxon>
        <taxon>Ochrophyta</taxon>
        <taxon>Eustigmatophyceae</taxon>
        <taxon>Eustigmatales</taxon>
        <taxon>Monodopsidaceae</taxon>
        <taxon>Microchloropsis</taxon>
        <taxon>Microchloropsis salina</taxon>
    </lineage>
</organism>
<evidence type="ECO:0000256" key="3">
    <source>
        <dbReference type="ARBA" id="ARBA00023001"/>
    </source>
</evidence>
<dbReference type="InterPro" id="IPR001547">
    <property type="entry name" value="Glyco_hydro_5"/>
</dbReference>
<keyword evidence="5 7" id="KW-0326">Glycosidase</keyword>
<dbReference type="AlphaFoldDB" id="A0A4D9CY23"/>
<protein>
    <recommendedName>
        <fullName evidence="8">Glycoside hydrolase family 5 domain-containing protein</fullName>
    </recommendedName>
</protein>
<sequence>MRRGRPTTASLNLHDLTWSTAEGAILLNGRHQFHVKGANWFGLDCADTRAPHGLWTSPLNDVLDFLALNQFNVLRLPVASTSANNLKLEIPTSSVRGDNSLRGMNVGQLLDTIFERAAARGILVVLALCNNDVTSLSGAHNEGLWYGTMLSYQEFQDTWRRLLRRYGQRWNLLGIDLLDRPGRGRAEWGVHNSSTDWNLAAQDTAAVLIQEYPQYRGLWFVQGIEGGDFAAKYATDLRGALVHPLDLLTPKNTQRVVYQVSLLGPSVSPTMSYAYTTSFPDQMYAAYDELFGGVEEATGRAVVVGKWGGSLNDAQQGDAMWQKAVAEYFIDRCLDDTIYWALNPNAKETGGLLVGDWETANEGKLALMARVHPHPSLLLPNGEGWRFVSGSSANPACNA</sequence>
<dbReference type="PANTHER" id="PTHR35923">
    <property type="entry name" value="MAJOR EXTRACELLULAR ENDOGLUCANASE"/>
    <property type="match status" value="1"/>
</dbReference>
<accession>A0A4D9CY23</accession>
<dbReference type="InterPro" id="IPR017853">
    <property type="entry name" value="GH"/>
</dbReference>
<evidence type="ECO:0000256" key="2">
    <source>
        <dbReference type="ARBA" id="ARBA00022801"/>
    </source>
</evidence>
<evidence type="ECO:0000313" key="10">
    <source>
        <dbReference type="Proteomes" id="UP000355283"/>
    </source>
</evidence>
<evidence type="ECO:0000256" key="7">
    <source>
        <dbReference type="RuleBase" id="RU361153"/>
    </source>
</evidence>
<dbReference type="EMBL" id="SDOX01000107">
    <property type="protein sequence ID" value="TFJ82473.1"/>
    <property type="molecule type" value="Genomic_DNA"/>
</dbReference>
<keyword evidence="4" id="KW-0119">Carbohydrate metabolism</keyword>
<keyword evidence="6" id="KW-0624">Polysaccharide degradation</keyword>
<name>A0A4D9CY23_9STRA</name>
<dbReference type="Pfam" id="PF00150">
    <property type="entry name" value="Cellulase"/>
    <property type="match status" value="1"/>
</dbReference>
<proteinExistence type="inferred from homology"/>
<evidence type="ECO:0000259" key="8">
    <source>
        <dbReference type="Pfam" id="PF00150"/>
    </source>
</evidence>
<keyword evidence="3" id="KW-0136">Cellulose degradation</keyword>
<reference evidence="9 10" key="1">
    <citation type="submission" date="2019-01" db="EMBL/GenBank/DDBJ databases">
        <title>Nuclear Genome Assembly of the Microalgal Biofuel strain Nannochloropsis salina CCMP1776.</title>
        <authorList>
            <person name="Hovde B."/>
        </authorList>
    </citation>
    <scope>NUCLEOTIDE SEQUENCE [LARGE SCALE GENOMIC DNA]</scope>
    <source>
        <strain evidence="9 10">CCMP1776</strain>
    </source>
</reference>
<dbReference type="OrthoDB" id="442731at2759"/>